<sequence>MSTKSLVLSLLDFRFDNKAGFVPLVSALEGVRADEAAWQPHANSHSIWQIVNHIVFWNENILKNLQGNTTPVNIDNSATFGDPGDPTDETAWQATVERMKEVCTNIQLTLSDWDENRFDTPYDNSASSHKLVLAELAMHDAYHIGQILYIRKLYAARANH</sequence>
<reference evidence="2" key="2">
    <citation type="journal article" date="2021" name="Microbiol. Resour. Announc.">
        <title>Complete Genome Sequence of Polycladomyces abyssicola JIR-001T, Isolated from Hemipelagic Sediment in Deep Seawater.</title>
        <authorList>
            <person name="Tsubouchi T."/>
            <person name="Kaneko Y."/>
        </authorList>
    </citation>
    <scope>NUCLEOTIDE SEQUENCE</scope>
    <source>
        <strain evidence="2">JIR-001</strain>
    </source>
</reference>
<name>A0A8D5UJB4_9BACL</name>
<evidence type="ECO:0000313" key="2">
    <source>
        <dbReference type="EMBL" id="BCU82840.1"/>
    </source>
</evidence>
<protein>
    <recommendedName>
        <fullName evidence="1">DinB-like domain-containing protein</fullName>
    </recommendedName>
</protein>
<feature type="domain" description="DinB-like" evidence="1">
    <location>
        <begin position="25"/>
        <end position="147"/>
    </location>
</feature>
<reference evidence="2" key="1">
    <citation type="journal article" date="2013" name="Int. J. Syst. Evol. Microbiol.">
        <title>Polycladomyces abyssicola gen. nov., sp. nov., a thermophilic filamentous bacterium isolated from hemipelagic sediment.</title>
        <authorList>
            <person name="Tsubouchi T."/>
            <person name="Shimane Y."/>
            <person name="Mori K."/>
            <person name="Usui K."/>
            <person name="Hiraki T."/>
            <person name="Tame A."/>
            <person name="Uematsu K."/>
            <person name="Maruyama T."/>
            <person name="Hatada Y."/>
        </authorList>
    </citation>
    <scope>NUCLEOTIDE SEQUENCE</scope>
    <source>
        <strain evidence="2">JIR-001</strain>
    </source>
</reference>
<proteinExistence type="predicted"/>
<dbReference type="RefSeq" id="WP_212773135.1">
    <property type="nucleotide sequence ID" value="NZ_AP024601.1"/>
</dbReference>
<dbReference type="KEGG" id="pabs:JIR001_26230"/>
<gene>
    <name evidence="2" type="ORF">JIR001_26230</name>
</gene>
<accession>A0A8D5UJB4</accession>
<dbReference type="InterPro" id="IPR034660">
    <property type="entry name" value="DinB/YfiT-like"/>
</dbReference>
<keyword evidence="3" id="KW-1185">Reference proteome</keyword>
<dbReference type="Pfam" id="PF12867">
    <property type="entry name" value="DinB_2"/>
    <property type="match status" value="1"/>
</dbReference>
<dbReference type="AlphaFoldDB" id="A0A8D5UJB4"/>
<evidence type="ECO:0000259" key="1">
    <source>
        <dbReference type="Pfam" id="PF12867"/>
    </source>
</evidence>
<dbReference type="Gene3D" id="1.20.120.450">
    <property type="entry name" value="dinb family like domain"/>
    <property type="match status" value="1"/>
</dbReference>
<dbReference type="EMBL" id="AP024601">
    <property type="protein sequence ID" value="BCU82840.1"/>
    <property type="molecule type" value="Genomic_DNA"/>
</dbReference>
<dbReference type="InterPro" id="IPR024775">
    <property type="entry name" value="DinB-like"/>
</dbReference>
<evidence type="ECO:0000313" key="3">
    <source>
        <dbReference type="Proteomes" id="UP000677436"/>
    </source>
</evidence>
<organism evidence="2 3">
    <name type="scientific">Polycladomyces abyssicola</name>
    <dbReference type="NCBI Taxonomy" id="1125966"/>
    <lineage>
        <taxon>Bacteria</taxon>
        <taxon>Bacillati</taxon>
        <taxon>Bacillota</taxon>
        <taxon>Bacilli</taxon>
        <taxon>Bacillales</taxon>
        <taxon>Thermoactinomycetaceae</taxon>
        <taxon>Polycladomyces</taxon>
    </lineage>
</organism>
<dbReference type="Proteomes" id="UP000677436">
    <property type="component" value="Chromosome"/>
</dbReference>
<dbReference type="SUPFAM" id="SSF109854">
    <property type="entry name" value="DinB/YfiT-like putative metalloenzymes"/>
    <property type="match status" value="1"/>
</dbReference>